<feature type="transmembrane region" description="Helical" evidence="1">
    <location>
        <begin position="244"/>
        <end position="264"/>
    </location>
</feature>
<keyword evidence="3" id="KW-1185">Reference proteome</keyword>
<reference evidence="2 3" key="1">
    <citation type="submission" date="2024-05" db="EMBL/GenBank/DDBJ databases">
        <authorList>
            <person name="Wallberg A."/>
        </authorList>
    </citation>
    <scope>NUCLEOTIDE SEQUENCE [LARGE SCALE GENOMIC DNA]</scope>
</reference>
<feature type="transmembrane region" description="Helical" evidence="1">
    <location>
        <begin position="135"/>
        <end position="157"/>
    </location>
</feature>
<evidence type="ECO:0000256" key="1">
    <source>
        <dbReference type="SAM" id="Phobius"/>
    </source>
</evidence>
<feature type="transmembrane region" description="Helical" evidence="1">
    <location>
        <begin position="177"/>
        <end position="199"/>
    </location>
</feature>
<dbReference type="EMBL" id="CAXKWB010041178">
    <property type="protein sequence ID" value="CAL4156064.1"/>
    <property type="molecule type" value="Genomic_DNA"/>
</dbReference>
<feature type="transmembrane region" description="Helical" evidence="1">
    <location>
        <begin position="276"/>
        <end position="299"/>
    </location>
</feature>
<evidence type="ECO:0000313" key="2">
    <source>
        <dbReference type="EMBL" id="CAL4156064.1"/>
    </source>
</evidence>
<comment type="caution">
    <text evidence="2">The sequence shown here is derived from an EMBL/GenBank/DDBJ whole genome shotgun (WGS) entry which is preliminary data.</text>
</comment>
<feature type="transmembrane region" description="Helical" evidence="1">
    <location>
        <begin position="48"/>
        <end position="67"/>
    </location>
</feature>
<organism evidence="2 3">
    <name type="scientific">Meganyctiphanes norvegica</name>
    <name type="common">Northern krill</name>
    <name type="synonym">Thysanopoda norvegica</name>
    <dbReference type="NCBI Taxonomy" id="48144"/>
    <lineage>
        <taxon>Eukaryota</taxon>
        <taxon>Metazoa</taxon>
        <taxon>Ecdysozoa</taxon>
        <taxon>Arthropoda</taxon>
        <taxon>Crustacea</taxon>
        <taxon>Multicrustacea</taxon>
        <taxon>Malacostraca</taxon>
        <taxon>Eumalacostraca</taxon>
        <taxon>Eucarida</taxon>
        <taxon>Euphausiacea</taxon>
        <taxon>Euphausiidae</taxon>
        <taxon>Meganyctiphanes</taxon>
    </lineage>
</organism>
<feature type="transmembrane region" description="Helical" evidence="1">
    <location>
        <begin position="87"/>
        <end position="107"/>
    </location>
</feature>
<name>A0AAV2S2Q1_MEGNR</name>
<dbReference type="AlphaFoldDB" id="A0AAV2S2Q1"/>
<feature type="transmembrane region" description="Helical" evidence="1">
    <location>
        <begin position="211"/>
        <end position="238"/>
    </location>
</feature>
<feature type="transmembrane region" description="Helical" evidence="1">
    <location>
        <begin position="15"/>
        <end position="36"/>
    </location>
</feature>
<accession>A0AAV2S2Q1</accession>
<keyword evidence="1" id="KW-0472">Membrane</keyword>
<feature type="non-terminal residue" evidence="2">
    <location>
        <position position="1"/>
    </location>
</feature>
<evidence type="ECO:0000313" key="3">
    <source>
        <dbReference type="Proteomes" id="UP001497623"/>
    </source>
</evidence>
<feature type="non-terminal residue" evidence="2">
    <location>
        <position position="301"/>
    </location>
</feature>
<keyword evidence="1" id="KW-1133">Transmembrane helix</keyword>
<proteinExistence type="predicted"/>
<protein>
    <submittedName>
        <fullName evidence="2">Uncharacterized protein</fullName>
    </submittedName>
</protein>
<dbReference type="Proteomes" id="UP001497623">
    <property type="component" value="Unassembled WGS sequence"/>
</dbReference>
<sequence>VTGREDGVINVHDPLVYIGVATSGISISYGATMFLADPSSITDALIKFFLTMITVGGRTLLCIWWGFQIINGKFYYNPFGINELGFILYLCTPGYALLALVMFNLGIKNFSKENETEETSLGQRVKQAGRTIGKLLIAASLDGVTVNGLIASLTYLIHYQLFTGISRTFRGIQKDHTIYLVITILLGSSVIVNMAFNIYKTIKNGKTTIHMFLKYVSTLFVISVRVLSFLFLICDAIAPMWWMYALPITSVFIVLFCNLFILIYKVINKYEVAMKFSFFYVIQFIGNILVCAIVDGVSISG</sequence>
<gene>
    <name evidence="2" type="ORF">MNOR_LOCUS31627</name>
</gene>
<keyword evidence="1" id="KW-0812">Transmembrane</keyword>